<comment type="similarity">
    <text evidence="1">Belongs to the sigma-70 factor family. ECF subfamily.</text>
</comment>
<evidence type="ECO:0000259" key="6">
    <source>
        <dbReference type="Pfam" id="PF22029"/>
    </source>
</evidence>
<dbReference type="SUPFAM" id="SSF88946">
    <property type="entry name" value="Sigma2 domain of RNA polymerase sigma factors"/>
    <property type="match status" value="1"/>
</dbReference>
<dbReference type="GO" id="GO:0003677">
    <property type="term" value="F:DNA binding"/>
    <property type="evidence" value="ECO:0007669"/>
    <property type="project" value="InterPro"/>
</dbReference>
<sequence>MKSELTEVLPQLRRFAYSLTGSMDEADDLLQSTVERALNRTVPEGVELTKWLFRVCRNLWIDGYRAQKVRQEATLQPQLQEREIVDGERAMASEVELEQVSRAMDQLPDDQRLVLSLVAVQGLSYKEAAATLEIPPGTVMSRLARARTALIESLNLPAARTSS</sequence>
<feature type="domain" description="PhyR sigma2" evidence="6">
    <location>
        <begin position="6"/>
        <end position="55"/>
    </location>
</feature>
<accession>A0A3N1NLX0</accession>
<dbReference type="InterPro" id="IPR013325">
    <property type="entry name" value="RNA_pol_sigma_r2"/>
</dbReference>
<dbReference type="SUPFAM" id="SSF88659">
    <property type="entry name" value="Sigma3 and sigma4 domains of RNA polymerase sigma factors"/>
    <property type="match status" value="1"/>
</dbReference>
<dbReference type="InterPro" id="IPR013249">
    <property type="entry name" value="RNA_pol_sigma70_r4_t2"/>
</dbReference>
<dbReference type="InterPro" id="IPR036388">
    <property type="entry name" value="WH-like_DNA-bd_sf"/>
</dbReference>
<dbReference type="Proteomes" id="UP000273643">
    <property type="component" value="Unassembled WGS sequence"/>
</dbReference>
<dbReference type="GO" id="GO:0016987">
    <property type="term" value="F:sigma factor activity"/>
    <property type="evidence" value="ECO:0007669"/>
    <property type="project" value="UniProtKB-KW"/>
</dbReference>
<dbReference type="PANTHER" id="PTHR43133:SF25">
    <property type="entry name" value="RNA POLYMERASE SIGMA FACTOR RFAY-RELATED"/>
    <property type="match status" value="1"/>
</dbReference>
<dbReference type="InterPro" id="IPR014284">
    <property type="entry name" value="RNA_pol_sigma-70_dom"/>
</dbReference>
<dbReference type="PANTHER" id="PTHR43133">
    <property type="entry name" value="RNA POLYMERASE ECF-TYPE SIGMA FACTO"/>
    <property type="match status" value="1"/>
</dbReference>
<dbReference type="OrthoDB" id="9797134at2"/>
<keyword evidence="3" id="KW-0731">Sigma factor</keyword>
<evidence type="ECO:0000256" key="4">
    <source>
        <dbReference type="ARBA" id="ARBA00023163"/>
    </source>
</evidence>
<evidence type="ECO:0000313" key="8">
    <source>
        <dbReference type="Proteomes" id="UP000273643"/>
    </source>
</evidence>
<evidence type="ECO:0000256" key="3">
    <source>
        <dbReference type="ARBA" id="ARBA00023082"/>
    </source>
</evidence>
<dbReference type="InterPro" id="IPR053866">
    <property type="entry name" value="PhyR_sigma2"/>
</dbReference>
<gene>
    <name evidence="7" type="ORF">EDC38_0390</name>
</gene>
<dbReference type="Pfam" id="PF22029">
    <property type="entry name" value="PhyR_sigma2"/>
    <property type="match status" value="1"/>
</dbReference>
<evidence type="ECO:0000256" key="1">
    <source>
        <dbReference type="ARBA" id="ARBA00010641"/>
    </source>
</evidence>
<evidence type="ECO:0000256" key="2">
    <source>
        <dbReference type="ARBA" id="ARBA00023015"/>
    </source>
</evidence>
<feature type="domain" description="RNA polymerase sigma factor 70 region 4 type 2" evidence="5">
    <location>
        <begin position="98"/>
        <end position="150"/>
    </location>
</feature>
<keyword evidence="2" id="KW-0805">Transcription regulation</keyword>
<dbReference type="Pfam" id="PF08281">
    <property type="entry name" value="Sigma70_r4_2"/>
    <property type="match status" value="1"/>
</dbReference>
<dbReference type="EMBL" id="RJUK01000001">
    <property type="protein sequence ID" value="ROQ19802.1"/>
    <property type="molecule type" value="Genomic_DNA"/>
</dbReference>
<dbReference type="GO" id="GO:0006352">
    <property type="term" value="P:DNA-templated transcription initiation"/>
    <property type="evidence" value="ECO:0007669"/>
    <property type="project" value="InterPro"/>
</dbReference>
<name>A0A3N1NLX0_9GAMM</name>
<protein>
    <submittedName>
        <fullName evidence="7">RNA polymerase sigma-70 factor (ECF subfamily)</fullName>
    </submittedName>
</protein>
<organism evidence="7 8">
    <name type="scientific">Marinimicrobium koreense</name>
    <dbReference type="NCBI Taxonomy" id="306545"/>
    <lineage>
        <taxon>Bacteria</taxon>
        <taxon>Pseudomonadati</taxon>
        <taxon>Pseudomonadota</taxon>
        <taxon>Gammaproteobacteria</taxon>
        <taxon>Cellvibrionales</taxon>
        <taxon>Cellvibrionaceae</taxon>
        <taxon>Marinimicrobium</taxon>
    </lineage>
</organism>
<dbReference type="Gene3D" id="1.10.1740.10">
    <property type="match status" value="1"/>
</dbReference>
<evidence type="ECO:0000313" key="7">
    <source>
        <dbReference type="EMBL" id="ROQ19802.1"/>
    </source>
</evidence>
<reference evidence="7 8" key="1">
    <citation type="submission" date="2018-11" db="EMBL/GenBank/DDBJ databases">
        <title>Genomic Encyclopedia of Type Strains, Phase IV (KMG-IV): sequencing the most valuable type-strain genomes for metagenomic binning, comparative biology and taxonomic classification.</title>
        <authorList>
            <person name="Goeker M."/>
        </authorList>
    </citation>
    <scope>NUCLEOTIDE SEQUENCE [LARGE SCALE GENOMIC DNA]</scope>
    <source>
        <strain evidence="7 8">DSM 16974</strain>
    </source>
</reference>
<keyword evidence="4" id="KW-0804">Transcription</keyword>
<comment type="caution">
    <text evidence="7">The sequence shown here is derived from an EMBL/GenBank/DDBJ whole genome shotgun (WGS) entry which is preliminary data.</text>
</comment>
<dbReference type="RefSeq" id="WP_123637101.1">
    <property type="nucleotide sequence ID" value="NZ_RJUK01000001.1"/>
</dbReference>
<dbReference type="AlphaFoldDB" id="A0A3N1NLX0"/>
<dbReference type="InterPro" id="IPR013324">
    <property type="entry name" value="RNA_pol_sigma_r3/r4-like"/>
</dbReference>
<dbReference type="NCBIfam" id="TIGR02937">
    <property type="entry name" value="sigma70-ECF"/>
    <property type="match status" value="1"/>
</dbReference>
<proteinExistence type="inferred from homology"/>
<dbReference type="Gene3D" id="1.10.10.10">
    <property type="entry name" value="Winged helix-like DNA-binding domain superfamily/Winged helix DNA-binding domain"/>
    <property type="match status" value="1"/>
</dbReference>
<evidence type="ECO:0000259" key="5">
    <source>
        <dbReference type="Pfam" id="PF08281"/>
    </source>
</evidence>
<dbReference type="CDD" id="cd06171">
    <property type="entry name" value="Sigma70_r4"/>
    <property type="match status" value="1"/>
</dbReference>
<dbReference type="InterPro" id="IPR039425">
    <property type="entry name" value="RNA_pol_sigma-70-like"/>
</dbReference>
<keyword evidence="8" id="KW-1185">Reference proteome</keyword>